<gene>
    <name evidence="4" type="ORF">AZE42_04859</name>
</gene>
<dbReference type="OrthoDB" id="4869960at2759"/>
<comment type="caution">
    <text evidence="4">The sequence shown here is derived from an EMBL/GenBank/DDBJ whole genome shotgun (WGS) entry which is preliminary data.</text>
</comment>
<accession>A0A1J8QAT0</accession>
<keyword evidence="5" id="KW-1185">Reference proteome</keyword>
<keyword evidence="1" id="KW-0853">WD repeat</keyword>
<evidence type="ECO:0000313" key="4">
    <source>
        <dbReference type="EMBL" id="OJA17767.1"/>
    </source>
</evidence>
<dbReference type="InterPro" id="IPR036322">
    <property type="entry name" value="WD40_repeat_dom_sf"/>
</dbReference>
<dbReference type="EMBL" id="LVVM01001816">
    <property type="protein sequence ID" value="OJA17767.1"/>
    <property type="molecule type" value="Genomic_DNA"/>
</dbReference>
<keyword evidence="2" id="KW-0677">Repeat</keyword>
<dbReference type="Proteomes" id="UP000183567">
    <property type="component" value="Unassembled WGS sequence"/>
</dbReference>
<dbReference type="GO" id="GO:0005737">
    <property type="term" value="C:cytoplasm"/>
    <property type="evidence" value="ECO:0007669"/>
    <property type="project" value="TreeGrafter"/>
</dbReference>
<dbReference type="GO" id="GO:0080008">
    <property type="term" value="C:Cul4-RING E3 ubiquitin ligase complex"/>
    <property type="evidence" value="ECO:0007669"/>
    <property type="project" value="TreeGrafter"/>
</dbReference>
<reference evidence="4 5" key="1">
    <citation type="submission" date="2016-03" db="EMBL/GenBank/DDBJ databases">
        <title>Comparative genomics of the ectomycorrhizal sister species Rhizopogon vinicolor and Rhizopogon vesiculosus (Basidiomycota: Boletales) reveals a divergence of the mating type B locus.</title>
        <authorList>
            <person name="Mujic A.B."/>
            <person name="Kuo A."/>
            <person name="Tritt A."/>
            <person name="Lipzen A."/>
            <person name="Chen C."/>
            <person name="Johnson J."/>
            <person name="Sharma A."/>
            <person name="Barry K."/>
            <person name="Grigoriev I.V."/>
            <person name="Spatafora J.W."/>
        </authorList>
    </citation>
    <scope>NUCLEOTIDE SEQUENCE [LARGE SCALE GENOMIC DNA]</scope>
    <source>
        <strain evidence="4 5">AM-OR11-056</strain>
    </source>
</reference>
<dbReference type="InterPro" id="IPR001680">
    <property type="entry name" value="WD40_rpt"/>
</dbReference>
<dbReference type="SUPFAM" id="SSF50978">
    <property type="entry name" value="WD40 repeat-like"/>
    <property type="match status" value="1"/>
</dbReference>
<dbReference type="PANTHER" id="PTHR15574">
    <property type="entry name" value="WD REPEAT DOMAIN-CONTAINING FAMILY"/>
    <property type="match status" value="1"/>
</dbReference>
<sequence>MFSHGFPRLAAHKSCVNNLIFSRNDGRWLASAGDDFRVHLLDFTQENIYCPSYTLSGATGNITALDFSATNKYLYRLGGGADNVILKYDVPLLEGTTSGRRGSSSFIEEYRNHDDIVRALTCHPYEDEIFLSASEDASLVLHDARVGNGMSAVQGTVEHTAGFTDVQYHPVLEHLFATSDASGRVCLHDTRMAFGSSSERSNQGIVRVYNTKLSRKSTNYLSNPESSSLTFDRDGSKLAVTFLHYFPTIYALSDSHPLAICTGRNAPNGSPIPPSERTYAHSFSTIRSGTFGGPGMDEDDMYGAGSDDFRGYLWKIPSLISLQELRKEITADDWYTHEWPNIVAFAKGKWENRFVPFEIQTPLARLNGHQSLVNAVAIHPSLPYIVTSGVEHQIILHSPMSSSPTARNLHPTSSRIRKLPQNNIQVPRVLRELFAQHPTLCDDVIEGSEEEQATISAFDEVLRRMSGKDVFALRRSWEEGADSEDSDGDEDETMVNVFDTSPSDS</sequence>
<dbReference type="PANTHER" id="PTHR15574:SF40">
    <property type="entry name" value="WD AND TETRATRICOPEPTIDE REPEATS PROTEIN 1"/>
    <property type="match status" value="1"/>
</dbReference>
<name>A0A1J8QAT0_9AGAM</name>
<dbReference type="InterPro" id="IPR015943">
    <property type="entry name" value="WD40/YVTN_repeat-like_dom_sf"/>
</dbReference>
<evidence type="ECO:0000256" key="3">
    <source>
        <dbReference type="SAM" id="MobiDB-lite"/>
    </source>
</evidence>
<dbReference type="GO" id="GO:0045717">
    <property type="term" value="P:negative regulation of fatty acid biosynthetic process"/>
    <property type="evidence" value="ECO:0007669"/>
    <property type="project" value="TreeGrafter"/>
</dbReference>
<evidence type="ECO:0000256" key="2">
    <source>
        <dbReference type="ARBA" id="ARBA00022737"/>
    </source>
</evidence>
<dbReference type="InterPro" id="IPR045151">
    <property type="entry name" value="DCAF8"/>
</dbReference>
<dbReference type="STRING" id="180088.A0A1J8QAT0"/>
<proteinExistence type="predicted"/>
<feature type="compositionally biased region" description="Acidic residues" evidence="3">
    <location>
        <begin position="479"/>
        <end position="493"/>
    </location>
</feature>
<protein>
    <submittedName>
        <fullName evidence="4">Uncharacterized protein</fullName>
    </submittedName>
</protein>
<organism evidence="4 5">
    <name type="scientific">Rhizopogon vesiculosus</name>
    <dbReference type="NCBI Taxonomy" id="180088"/>
    <lineage>
        <taxon>Eukaryota</taxon>
        <taxon>Fungi</taxon>
        <taxon>Dikarya</taxon>
        <taxon>Basidiomycota</taxon>
        <taxon>Agaricomycotina</taxon>
        <taxon>Agaricomycetes</taxon>
        <taxon>Agaricomycetidae</taxon>
        <taxon>Boletales</taxon>
        <taxon>Suillineae</taxon>
        <taxon>Rhizopogonaceae</taxon>
        <taxon>Rhizopogon</taxon>
    </lineage>
</organism>
<dbReference type="SMART" id="SM00320">
    <property type="entry name" value="WD40"/>
    <property type="match status" value="5"/>
</dbReference>
<dbReference type="Gene3D" id="2.130.10.10">
    <property type="entry name" value="YVTN repeat-like/Quinoprotein amine dehydrogenase"/>
    <property type="match status" value="2"/>
</dbReference>
<dbReference type="Pfam" id="PF00400">
    <property type="entry name" value="WD40"/>
    <property type="match status" value="3"/>
</dbReference>
<evidence type="ECO:0000256" key="1">
    <source>
        <dbReference type="ARBA" id="ARBA00022574"/>
    </source>
</evidence>
<evidence type="ECO:0000313" key="5">
    <source>
        <dbReference type="Proteomes" id="UP000183567"/>
    </source>
</evidence>
<dbReference type="AlphaFoldDB" id="A0A1J8QAT0"/>
<feature type="region of interest" description="Disordered" evidence="3">
    <location>
        <begin position="477"/>
        <end position="505"/>
    </location>
</feature>